<evidence type="ECO:0000256" key="2">
    <source>
        <dbReference type="RuleBase" id="RU003616"/>
    </source>
</evidence>
<comment type="similarity">
    <text evidence="1 2">Belongs to the small heat shock protein (HSP20) family.</text>
</comment>
<evidence type="ECO:0000259" key="3">
    <source>
        <dbReference type="PROSITE" id="PS01031"/>
    </source>
</evidence>
<accession>A0A9X1X852</accession>
<dbReference type="PROSITE" id="PS01031">
    <property type="entry name" value="SHSP"/>
    <property type="match status" value="1"/>
</dbReference>
<dbReference type="EMBL" id="JAIWJX010000002">
    <property type="protein sequence ID" value="MCK6255696.1"/>
    <property type="molecule type" value="Genomic_DNA"/>
</dbReference>
<dbReference type="Gene3D" id="2.60.40.790">
    <property type="match status" value="1"/>
</dbReference>
<proteinExistence type="inferred from homology"/>
<feature type="domain" description="SHSP" evidence="3">
    <location>
        <begin position="37"/>
        <end position="153"/>
    </location>
</feature>
<evidence type="ECO:0000313" key="4">
    <source>
        <dbReference type="EMBL" id="MCK6255696.1"/>
    </source>
</evidence>
<dbReference type="InterPro" id="IPR002068">
    <property type="entry name" value="A-crystallin/Hsp20_dom"/>
</dbReference>
<organism evidence="4 5">
    <name type="scientific">Fictibacillus marinisediminis</name>
    <dbReference type="NCBI Taxonomy" id="2878389"/>
    <lineage>
        <taxon>Bacteria</taxon>
        <taxon>Bacillati</taxon>
        <taxon>Bacillota</taxon>
        <taxon>Bacilli</taxon>
        <taxon>Bacillales</taxon>
        <taxon>Fictibacillaceae</taxon>
        <taxon>Fictibacillus</taxon>
    </lineage>
</organism>
<gene>
    <name evidence="4" type="ORF">LCY76_03545</name>
</gene>
<dbReference type="AlphaFoldDB" id="A0A9X1X852"/>
<name>A0A9X1X852_9BACL</name>
<keyword evidence="5" id="KW-1185">Reference proteome</keyword>
<dbReference type="CDD" id="cd06464">
    <property type="entry name" value="ACD_sHsps-like"/>
    <property type="match status" value="1"/>
</dbReference>
<evidence type="ECO:0000256" key="1">
    <source>
        <dbReference type="PROSITE-ProRule" id="PRU00285"/>
    </source>
</evidence>
<sequence>MPENGGPIMPFFNEKSLGTWVKSLEQFIDKSFEHYQTMVDHLSFPLEIQETKNEFIAYANLENYDQSQIQIEVLERALKIIAFASESNRFADDKNNITQYKQANKRVERLVPLPFAVKQEDVRATYGNGVLKIRVKKRKPSAHYIDIQPEIEG</sequence>
<dbReference type="InterPro" id="IPR008978">
    <property type="entry name" value="HSP20-like_chaperone"/>
</dbReference>
<dbReference type="Proteomes" id="UP001139011">
    <property type="component" value="Unassembled WGS sequence"/>
</dbReference>
<evidence type="ECO:0000313" key="5">
    <source>
        <dbReference type="Proteomes" id="UP001139011"/>
    </source>
</evidence>
<dbReference type="SUPFAM" id="SSF49764">
    <property type="entry name" value="HSP20-like chaperones"/>
    <property type="match status" value="1"/>
</dbReference>
<reference evidence="4" key="1">
    <citation type="submission" date="2021-09" db="EMBL/GenBank/DDBJ databases">
        <title>Genome analysis of Fictibacillus sp. KIGAM418 isolated from marine sediment.</title>
        <authorList>
            <person name="Seo M.-J."/>
            <person name="Cho E.-S."/>
            <person name="Hwang C.Y."/>
        </authorList>
    </citation>
    <scope>NUCLEOTIDE SEQUENCE</scope>
    <source>
        <strain evidence="4">KIGAM418</strain>
    </source>
</reference>
<comment type="caution">
    <text evidence="4">The sequence shown here is derived from an EMBL/GenBank/DDBJ whole genome shotgun (WGS) entry which is preliminary data.</text>
</comment>
<dbReference type="Pfam" id="PF00011">
    <property type="entry name" value="HSP20"/>
    <property type="match status" value="1"/>
</dbReference>
<dbReference type="RefSeq" id="WP_248251488.1">
    <property type="nucleotide sequence ID" value="NZ_JAIWJX010000002.1"/>
</dbReference>
<protein>
    <submittedName>
        <fullName evidence="4">Hsp20/alpha crystallin family protein</fullName>
    </submittedName>
</protein>